<feature type="region of interest" description="Disordered" evidence="1">
    <location>
        <begin position="187"/>
        <end position="212"/>
    </location>
</feature>
<dbReference type="AlphaFoldDB" id="A0A1H3TS15"/>
<dbReference type="Proteomes" id="UP000183417">
    <property type="component" value="Unassembled WGS sequence"/>
</dbReference>
<sequence>MAQRRPVVLINGALRELPVGDVLPARILGPGLKTPFFESGVWTAPQDGIIVVRAMSAGGSGALTNSTGTAGTGGYSGAWGMKLLRVVKNDVVTVTIGAGGAAVLATGNGNAGGNTTITVQGVTYTLPGGPAGIYSASGVPNVPDGAALPAGWDIGAGCVKPGAIASGRTGGAGVDILRLGNNATTSGSSAYSGGGGTGGPSPGTRGGGAMPNGADATGLLATNAGANVDASDGGWLISFYGGSGGGTSNGGNGGGGAGSTSGTGGSGGNGGGGGGGGAAGGPGGLGGGGGACTSPSVSARGGNGYACIEFITDLGVS</sequence>
<organism evidence="2 3">
    <name type="scientific">Delftia lacustris</name>
    <dbReference type="NCBI Taxonomy" id="558537"/>
    <lineage>
        <taxon>Bacteria</taxon>
        <taxon>Pseudomonadati</taxon>
        <taxon>Pseudomonadota</taxon>
        <taxon>Betaproteobacteria</taxon>
        <taxon>Burkholderiales</taxon>
        <taxon>Comamonadaceae</taxon>
        <taxon>Delftia</taxon>
    </lineage>
</organism>
<proteinExistence type="predicted"/>
<gene>
    <name evidence="2" type="ORF">SAMN05421547_13219</name>
</gene>
<dbReference type="EMBL" id="FNPE01000032">
    <property type="protein sequence ID" value="SDZ53044.1"/>
    <property type="molecule type" value="Genomic_DNA"/>
</dbReference>
<protein>
    <submittedName>
        <fullName evidence="2">Uncharacterized protein</fullName>
    </submittedName>
</protein>
<evidence type="ECO:0000313" key="3">
    <source>
        <dbReference type="Proteomes" id="UP000183417"/>
    </source>
</evidence>
<accession>A0A1H3TS15</accession>
<reference evidence="2 3" key="1">
    <citation type="submission" date="2016-10" db="EMBL/GenBank/DDBJ databases">
        <authorList>
            <person name="de Groot N.N."/>
        </authorList>
    </citation>
    <scope>NUCLEOTIDE SEQUENCE [LARGE SCALE GENOMIC DNA]</scope>
    <source>
        <strain evidence="2 3">LMG 24775</strain>
    </source>
</reference>
<evidence type="ECO:0000256" key="1">
    <source>
        <dbReference type="SAM" id="MobiDB-lite"/>
    </source>
</evidence>
<name>A0A1H3TS15_9BURK</name>
<feature type="compositionally biased region" description="Gly residues" evidence="1">
    <location>
        <begin position="192"/>
        <end position="210"/>
    </location>
</feature>
<evidence type="ECO:0000313" key="2">
    <source>
        <dbReference type="EMBL" id="SDZ53044.1"/>
    </source>
</evidence>
<feature type="region of interest" description="Disordered" evidence="1">
    <location>
        <begin position="251"/>
        <end position="275"/>
    </location>
</feature>